<dbReference type="Proteomes" id="UP000821865">
    <property type="component" value="Chromosome 1"/>
</dbReference>
<gene>
    <name evidence="1" type="ORF">HPB49_012607</name>
</gene>
<name>A0ACB8E099_DERSI</name>
<proteinExistence type="predicted"/>
<evidence type="ECO:0000313" key="2">
    <source>
        <dbReference type="Proteomes" id="UP000821865"/>
    </source>
</evidence>
<reference evidence="1" key="1">
    <citation type="submission" date="2020-05" db="EMBL/GenBank/DDBJ databases">
        <title>Large-scale comparative analyses of tick genomes elucidate their genetic diversity and vector capacities.</title>
        <authorList>
            <person name="Jia N."/>
            <person name="Wang J."/>
            <person name="Shi W."/>
            <person name="Du L."/>
            <person name="Sun Y."/>
            <person name="Zhan W."/>
            <person name="Jiang J."/>
            <person name="Wang Q."/>
            <person name="Zhang B."/>
            <person name="Ji P."/>
            <person name="Sakyi L.B."/>
            <person name="Cui X."/>
            <person name="Yuan T."/>
            <person name="Jiang B."/>
            <person name="Yang W."/>
            <person name="Lam T.T.-Y."/>
            <person name="Chang Q."/>
            <person name="Ding S."/>
            <person name="Wang X."/>
            <person name="Zhu J."/>
            <person name="Ruan X."/>
            <person name="Zhao L."/>
            <person name="Wei J."/>
            <person name="Que T."/>
            <person name="Du C."/>
            <person name="Cheng J."/>
            <person name="Dai P."/>
            <person name="Han X."/>
            <person name="Huang E."/>
            <person name="Gao Y."/>
            <person name="Liu J."/>
            <person name="Shao H."/>
            <person name="Ye R."/>
            <person name="Li L."/>
            <person name="Wei W."/>
            <person name="Wang X."/>
            <person name="Wang C."/>
            <person name="Yang T."/>
            <person name="Huo Q."/>
            <person name="Li W."/>
            <person name="Guo W."/>
            <person name="Chen H."/>
            <person name="Zhou L."/>
            <person name="Ni X."/>
            <person name="Tian J."/>
            <person name="Zhou Y."/>
            <person name="Sheng Y."/>
            <person name="Liu T."/>
            <person name="Pan Y."/>
            <person name="Xia L."/>
            <person name="Li J."/>
            <person name="Zhao F."/>
            <person name="Cao W."/>
        </authorList>
    </citation>
    <scope>NUCLEOTIDE SEQUENCE</scope>
    <source>
        <strain evidence="1">Dsil-2018</strain>
    </source>
</reference>
<dbReference type="EMBL" id="CM023470">
    <property type="protein sequence ID" value="KAH7980026.1"/>
    <property type="molecule type" value="Genomic_DNA"/>
</dbReference>
<accession>A0ACB8E099</accession>
<protein>
    <submittedName>
        <fullName evidence="1">Uncharacterized protein</fullName>
    </submittedName>
</protein>
<evidence type="ECO:0000313" key="1">
    <source>
        <dbReference type="EMBL" id="KAH7980026.1"/>
    </source>
</evidence>
<keyword evidence="2" id="KW-1185">Reference proteome</keyword>
<comment type="caution">
    <text evidence="1">The sequence shown here is derived from an EMBL/GenBank/DDBJ whole genome shotgun (WGS) entry which is preliminary data.</text>
</comment>
<sequence>MRPIDVVCDTGFLSLADELIAVGARHGTVPTKDVFPHPTTASRKVAEVAGALRESLKPGVHQAMEEGRCACTVGVWTDDYKVAYTSVTVHYINKKWELISLDLFTSDFPPENSGEH</sequence>
<organism evidence="1 2">
    <name type="scientific">Dermacentor silvarum</name>
    <name type="common">Tick</name>
    <dbReference type="NCBI Taxonomy" id="543639"/>
    <lineage>
        <taxon>Eukaryota</taxon>
        <taxon>Metazoa</taxon>
        <taxon>Ecdysozoa</taxon>
        <taxon>Arthropoda</taxon>
        <taxon>Chelicerata</taxon>
        <taxon>Arachnida</taxon>
        <taxon>Acari</taxon>
        <taxon>Parasitiformes</taxon>
        <taxon>Ixodida</taxon>
        <taxon>Ixodoidea</taxon>
        <taxon>Ixodidae</taxon>
        <taxon>Rhipicephalinae</taxon>
        <taxon>Dermacentor</taxon>
    </lineage>
</organism>